<dbReference type="PANTHER" id="PTHR10434">
    <property type="entry name" value="1-ACYL-SN-GLYCEROL-3-PHOSPHATE ACYLTRANSFERASE"/>
    <property type="match status" value="1"/>
</dbReference>
<comment type="pathway">
    <text evidence="1">Lipid metabolism.</text>
</comment>
<accession>A0A917SWK8</accession>
<dbReference type="SUPFAM" id="SSF69593">
    <property type="entry name" value="Glycerol-3-phosphate (1)-acyltransferase"/>
    <property type="match status" value="1"/>
</dbReference>
<dbReference type="GO" id="GO:0003841">
    <property type="term" value="F:1-acylglycerol-3-phosphate O-acyltransferase activity"/>
    <property type="evidence" value="ECO:0007669"/>
    <property type="project" value="TreeGrafter"/>
</dbReference>
<protein>
    <submittedName>
        <fullName evidence="6">1-acyl-sn-glycerol-3-phosphate acyltransferase</fullName>
    </submittedName>
</protein>
<dbReference type="InterPro" id="IPR002123">
    <property type="entry name" value="Plipid/glycerol_acylTrfase"/>
</dbReference>
<feature type="transmembrane region" description="Helical" evidence="4">
    <location>
        <begin position="6"/>
        <end position="30"/>
    </location>
</feature>
<comment type="caution">
    <text evidence="6">The sequence shown here is derived from an EMBL/GenBank/DDBJ whole genome shotgun (WGS) entry which is preliminary data.</text>
</comment>
<name>A0A917SWK8_9RHOB</name>
<keyword evidence="2" id="KW-0808">Transferase</keyword>
<evidence type="ECO:0000256" key="1">
    <source>
        <dbReference type="ARBA" id="ARBA00005189"/>
    </source>
</evidence>
<keyword evidence="4" id="KW-0472">Membrane</keyword>
<reference evidence="6" key="2">
    <citation type="submission" date="2020-09" db="EMBL/GenBank/DDBJ databases">
        <authorList>
            <person name="Sun Q."/>
            <person name="Zhou Y."/>
        </authorList>
    </citation>
    <scope>NUCLEOTIDE SEQUENCE</scope>
    <source>
        <strain evidence="6">CGMCC 1.6293</strain>
    </source>
</reference>
<dbReference type="CDD" id="cd07989">
    <property type="entry name" value="LPLAT_AGPAT-like"/>
    <property type="match status" value="1"/>
</dbReference>
<dbReference type="Pfam" id="PF01553">
    <property type="entry name" value="Acyltransferase"/>
    <property type="match status" value="1"/>
</dbReference>
<dbReference type="SMART" id="SM00563">
    <property type="entry name" value="PlsC"/>
    <property type="match status" value="1"/>
</dbReference>
<sequence>MRHGPLQYVFSALFIVQMYLVMAVMAIAYVPVALLRRDGAQIAVHHYTSWVLWTARWMLGLRTEIRGTVPTDEVLICSKHQSFLDIIMIVNATPAPKFIMKAILRYAPFLGWYAMRIGCVPVDRGRRAEAIRQMVAGVTDGTSPPGQLIIFPQGTRVAPGVHVPYKVGAAVLYRELEQPCVPAATNVGVFWPRRGILRKPGLAVLEFLDPIEPGLDRAHFMKRLETVVETRSDALMREGGFNPYGISHDDRGA</sequence>
<reference evidence="6" key="1">
    <citation type="journal article" date="2014" name="Int. J. Syst. Evol. Microbiol.">
        <title>Complete genome sequence of Corynebacterium casei LMG S-19264T (=DSM 44701T), isolated from a smear-ripened cheese.</title>
        <authorList>
            <consortium name="US DOE Joint Genome Institute (JGI-PGF)"/>
            <person name="Walter F."/>
            <person name="Albersmeier A."/>
            <person name="Kalinowski J."/>
            <person name="Ruckert C."/>
        </authorList>
    </citation>
    <scope>NUCLEOTIDE SEQUENCE</scope>
    <source>
        <strain evidence="6">CGMCC 1.6293</strain>
    </source>
</reference>
<keyword evidence="4" id="KW-0812">Transmembrane</keyword>
<dbReference type="RefSeq" id="WP_028287731.1">
    <property type="nucleotide sequence ID" value="NZ_BMLF01000002.1"/>
</dbReference>
<dbReference type="EMBL" id="BMLF01000002">
    <property type="protein sequence ID" value="GGM01339.1"/>
    <property type="molecule type" value="Genomic_DNA"/>
</dbReference>
<keyword evidence="7" id="KW-1185">Reference proteome</keyword>
<organism evidence="6 7">
    <name type="scientific">Pseudooceanicola nanhaiensis</name>
    <dbReference type="NCBI Taxonomy" id="375761"/>
    <lineage>
        <taxon>Bacteria</taxon>
        <taxon>Pseudomonadati</taxon>
        <taxon>Pseudomonadota</taxon>
        <taxon>Alphaproteobacteria</taxon>
        <taxon>Rhodobacterales</taxon>
        <taxon>Paracoccaceae</taxon>
        <taxon>Pseudooceanicola</taxon>
    </lineage>
</organism>
<evidence type="ECO:0000259" key="5">
    <source>
        <dbReference type="SMART" id="SM00563"/>
    </source>
</evidence>
<proteinExistence type="predicted"/>
<dbReference type="Proteomes" id="UP000649829">
    <property type="component" value="Unassembled WGS sequence"/>
</dbReference>
<gene>
    <name evidence="6" type="ORF">GCM10011534_23970</name>
</gene>
<feature type="domain" description="Phospholipid/glycerol acyltransferase" evidence="5">
    <location>
        <begin position="74"/>
        <end position="188"/>
    </location>
</feature>
<evidence type="ECO:0000256" key="4">
    <source>
        <dbReference type="SAM" id="Phobius"/>
    </source>
</evidence>
<dbReference type="GO" id="GO:0006654">
    <property type="term" value="P:phosphatidic acid biosynthetic process"/>
    <property type="evidence" value="ECO:0007669"/>
    <property type="project" value="TreeGrafter"/>
</dbReference>
<dbReference type="PANTHER" id="PTHR10434:SF11">
    <property type="entry name" value="1-ACYL-SN-GLYCEROL-3-PHOSPHATE ACYLTRANSFERASE"/>
    <property type="match status" value="1"/>
</dbReference>
<evidence type="ECO:0000256" key="2">
    <source>
        <dbReference type="ARBA" id="ARBA00022679"/>
    </source>
</evidence>
<evidence type="ECO:0000256" key="3">
    <source>
        <dbReference type="ARBA" id="ARBA00023315"/>
    </source>
</evidence>
<evidence type="ECO:0000313" key="7">
    <source>
        <dbReference type="Proteomes" id="UP000649829"/>
    </source>
</evidence>
<keyword evidence="3 6" id="KW-0012">Acyltransferase</keyword>
<dbReference type="AlphaFoldDB" id="A0A917SWK8"/>
<keyword evidence="4" id="KW-1133">Transmembrane helix</keyword>
<evidence type="ECO:0000313" key="6">
    <source>
        <dbReference type="EMBL" id="GGM01339.1"/>
    </source>
</evidence>